<evidence type="ECO:0000313" key="4">
    <source>
        <dbReference type="EMBL" id="QNR23485.1"/>
    </source>
</evidence>
<feature type="domain" description="Secretion system C-terminal sorting" evidence="3">
    <location>
        <begin position="275"/>
        <end position="336"/>
    </location>
</feature>
<gene>
    <name evidence="4" type="ORF">H4K34_14020</name>
</gene>
<dbReference type="Proteomes" id="UP000516305">
    <property type="component" value="Chromosome"/>
</dbReference>
<dbReference type="AlphaFoldDB" id="A0A7H0VCN7"/>
<dbReference type="Pfam" id="PF18962">
    <property type="entry name" value="Por_Secre_tail"/>
    <property type="match status" value="1"/>
</dbReference>
<evidence type="ECO:0000259" key="3">
    <source>
        <dbReference type="Pfam" id="PF18962"/>
    </source>
</evidence>
<organism evidence="4 5">
    <name type="scientific">Croceimicrobium hydrocarbonivorans</name>
    <dbReference type="NCBI Taxonomy" id="2761580"/>
    <lineage>
        <taxon>Bacteria</taxon>
        <taxon>Pseudomonadati</taxon>
        <taxon>Bacteroidota</taxon>
        <taxon>Flavobacteriia</taxon>
        <taxon>Flavobacteriales</taxon>
        <taxon>Owenweeksiaceae</taxon>
        <taxon>Croceimicrobium</taxon>
    </lineage>
</organism>
<evidence type="ECO:0000313" key="5">
    <source>
        <dbReference type="Proteomes" id="UP000516305"/>
    </source>
</evidence>
<proteinExistence type="predicted"/>
<feature type="signal peptide" evidence="2">
    <location>
        <begin position="1"/>
        <end position="17"/>
    </location>
</feature>
<protein>
    <submittedName>
        <fullName evidence="4">T9SS type A sorting domain-containing protein</fullName>
    </submittedName>
</protein>
<keyword evidence="5" id="KW-1185">Reference proteome</keyword>
<evidence type="ECO:0000256" key="1">
    <source>
        <dbReference type="ARBA" id="ARBA00022729"/>
    </source>
</evidence>
<name>A0A7H0VCN7_9FLAO</name>
<dbReference type="InterPro" id="IPR026444">
    <property type="entry name" value="Secre_tail"/>
</dbReference>
<accession>A0A7H0VCN7</accession>
<feature type="chain" id="PRO_5028811117" evidence="2">
    <location>
        <begin position="18"/>
        <end position="344"/>
    </location>
</feature>
<dbReference type="NCBIfam" id="TIGR04183">
    <property type="entry name" value="Por_Secre_tail"/>
    <property type="match status" value="1"/>
</dbReference>
<keyword evidence="1 2" id="KW-0732">Signal</keyword>
<evidence type="ECO:0000256" key="2">
    <source>
        <dbReference type="SAM" id="SignalP"/>
    </source>
</evidence>
<dbReference type="RefSeq" id="WP_210758017.1">
    <property type="nucleotide sequence ID" value="NZ_CP060139.1"/>
</dbReference>
<sequence>MKKTFLALFLIPAALWAQDYDYSPAINRNLEMLFDGYLIPYNKIINIDPSSSPIDTFGLIEVYRDVNGNFLNGRETFEGNITTNWNCSHSGNINEVYIVDAQTGDSLQYEKLYFDANRKDTLTEIYMDTAGTGNLVKVQDLHIYYNNFGIDSAAVNAPGGGIGNEVIYMFRRNAVGKLDSLIIGITFAGVPYPIQTLIYYENVNGSLDSINLMNNLSGEIEEQVRTKVDANGLVYEFSFYEKDMNDDWNIYDTYILSTETFFSLVEGAKAFDFEIYPNPAQKQIRLDLEQNANYRIYHLSGTLFQEGEYIRGNAIDIENLPAGIYVMNVDLANGESSSLRFVKQ</sequence>
<dbReference type="KEGG" id="chyd:H4K34_14020"/>
<dbReference type="EMBL" id="CP060139">
    <property type="protein sequence ID" value="QNR23485.1"/>
    <property type="molecule type" value="Genomic_DNA"/>
</dbReference>
<reference evidence="4 5" key="1">
    <citation type="submission" date="2020-08" db="EMBL/GenBank/DDBJ databases">
        <title>Croceimicrobium hydrocarbonivorans gen. nov., sp. nov., a novel marine bacterium isolated from a bacterial consortium that degrades polyethylene terephthalate.</title>
        <authorList>
            <person name="Liu R."/>
        </authorList>
    </citation>
    <scope>NUCLEOTIDE SEQUENCE [LARGE SCALE GENOMIC DNA]</scope>
    <source>
        <strain evidence="4 5">A20-9</strain>
    </source>
</reference>